<comment type="caution">
    <text evidence="1">The sequence shown here is derived from an EMBL/GenBank/DDBJ whole genome shotgun (WGS) entry which is preliminary data.</text>
</comment>
<dbReference type="Proteomes" id="UP001601058">
    <property type="component" value="Unassembled WGS sequence"/>
</dbReference>
<protein>
    <recommendedName>
        <fullName evidence="3">DUF5067 domain-containing protein</fullName>
    </recommendedName>
</protein>
<evidence type="ECO:0000313" key="1">
    <source>
        <dbReference type="EMBL" id="MFE8697594.1"/>
    </source>
</evidence>
<proteinExistence type="predicted"/>
<sequence length="163" mass="18432">MKRILIICISLVIVLFAAGYLCLKFLPPFTAIQSASAMENQIVLVDVGNNYPFGDIQIQDVMVNNNSKPSKAKVQVSNHSKGFIISDNFDGEEAREYSFKDLDEVMLKPKTNPKEQLKEVNEGKADKAAIIYAITLSHEEPVHKVIIKYRYLFYEGEMELSID</sequence>
<evidence type="ECO:0008006" key="3">
    <source>
        <dbReference type="Google" id="ProtNLM"/>
    </source>
</evidence>
<accession>A0ABW6K0C6</accession>
<keyword evidence="2" id="KW-1185">Reference proteome</keyword>
<dbReference type="EMBL" id="JBIACJ010000007">
    <property type="protein sequence ID" value="MFE8697594.1"/>
    <property type="molecule type" value="Genomic_DNA"/>
</dbReference>
<reference evidence="1 2" key="1">
    <citation type="submission" date="2024-08" db="EMBL/GenBank/DDBJ databases">
        <title>Two novel Cytobacillus novel species.</title>
        <authorList>
            <person name="Liu G."/>
        </authorList>
    </citation>
    <scope>NUCLEOTIDE SEQUENCE [LARGE SCALE GENOMIC DNA]</scope>
    <source>
        <strain evidence="1 2">FJAT-53684</strain>
    </source>
</reference>
<dbReference type="RefSeq" id="WP_389221067.1">
    <property type="nucleotide sequence ID" value="NZ_JBIACJ010000007.1"/>
</dbReference>
<organism evidence="1 2">
    <name type="scientific">Cytobacillus mangrovibacter</name>
    <dbReference type="NCBI Taxonomy" id="3299024"/>
    <lineage>
        <taxon>Bacteria</taxon>
        <taxon>Bacillati</taxon>
        <taxon>Bacillota</taxon>
        <taxon>Bacilli</taxon>
        <taxon>Bacillales</taxon>
        <taxon>Bacillaceae</taxon>
        <taxon>Cytobacillus</taxon>
    </lineage>
</organism>
<name>A0ABW6K0C6_9BACI</name>
<evidence type="ECO:0000313" key="2">
    <source>
        <dbReference type="Proteomes" id="UP001601058"/>
    </source>
</evidence>
<gene>
    <name evidence="1" type="ORF">ACFYKT_14725</name>
</gene>